<feature type="region of interest" description="Disordered" evidence="5">
    <location>
        <begin position="593"/>
        <end position="656"/>
    </location>
</feature>
<proteinExistence type="inferred from homology"/>
<evidence type="ECO:0008006" key="9">
    <source>
        <dbReference type="Google" id="ProtNLM"/>
    </source>
</evidence>
<feature type="domain" description="Xrn1 helical" evidence="7">
    <location>
        <begin position="260"/>
        <end position="340"/>
    </location>
</feature>
<feature type="domain" description="Xrn1 N-terminal" evidence="6">
    <location>
        <begin position="1"/>
        <end position="228"/>
    </location>
</feature>
<feature type="domain" description="Xrn1 helical" evidence="7">
    <location>
        <begin position="481"/>
        <end position="550"/>
    </location>
</feature>
<evidence type="ECO:0000259" key="7">
    <source>
        <dbReference type="Pfam" id="PF17846"/>
    </source>
</evidence>
<keyword evidence="1" id="KW-0540">Nuclease</keyword>
<evidence type="ECO:0000256" key="5">
    <source>
        <dbReference type="SAM" id="MobiDB-lite"/>
    </source>
</evidence>
<dbReference type="GO" id="GO:0003723">
    <property type="term" value="F:RNA binding"/>
    <property type="evidence" value="ECO:0007669"/>
    <property type="project" value="TreeGrafter"/>
</dbReference>
<evidence type="ECO:0000256" key="4">
    <source>
        <dbReference type="ARBA" id="ARBA00038299"/>
    </source>
</evidence>
<evidence type="ECO:0000256" key="1">
    <source>
        <dbReference type="ARBA" id="ARBA00022722"/>
    </source>
</evidence>
<dbReference type="AlphaFoldDB" id="A0A6C0BL71"/>
<feature type="domain" description="Xrn1 helical" evidence="7">
    <location>
        <begin position="398"/>
        <end position="443"/>
    </location>
</feature>
<dbReference type="EMBL" id="MN739197">
    <property type="protein sequence ID" value="QHS93127.1"/>
    <property type="molecule type" value="Genomic_DNA"/>
</dbReference>
<reference evidence="8" key="1">
    <citation type="journal article" date="2020" name="Nature">
        <title>Giant virus diversity and host interactions through global metagenomics.</title>
        <authorList>
            <person name="Schulz F."/>
            <person name="Roux S."/>
            <person name="Paez-Espino D."/>
            <person name="Jungbluth S."/>
            <person name="Walsh D.A."/>
            <person name="Denef V.J."/>
            <person name="McMahon K.D."/>
            <person name="Konstantinidis K.T."/>
            <person name="Eloe-Fadrosh E.A."/>
            <person name="Kyrpides N.C."/>
            <person name="Woyke T."/>
        </authorList>
    </citation>
    <scope>NUCLEOTIDE SEQUENCE</scope>
    <source>
        <strain evidence="8">GVMAG-M-3300017651-5</strain>
    </source>
</reference>
<feature type="compositionally biased region" description="Basic residues" evidence="5">
    <location>
        <begin position="596"/>
        <end position="606"/>
    </location>
</feature>
<dbReference type="Pfam" id="PF17846">
    <property type="entry name" value="XRN_M"/>
    <property type="match status" value="3"/>
</dbReference>
<dbReference type="Pfam" id="PF03159">
    <property type="entry name" value="XRN_N"/>
    <property type="match status" value="1"/>
</dbReference>
<dbReference type="PANTHER" id="PTHR12341:SF7">
    <property type="entry name" value="5'-3' EXORIBONUCLEASE 1"/>
    <property type="match status" value="1"/>
</dbReference>
<dbReference type="InterPro" id="IPR041412">
    <property type="entry name" value="Xrn1_helical"/>
</dbReference>
<evidence type="ECO:0000256" key="2">
    <source>
        <dbReference type="ARBA" id="ARBA00022801"/>
    </source>
</evidence>
<feature type="region of interest" description="Disordered" evidence="5">
    <location>
        <begin position="110"/>
        <end position="138"/>
    </location>
</feature>
<dbReference type="InterPro" id="IPR004859">
    <property type="entry name" value="Xrn1_N"/>
</dbReference>
<accession>A0A6C0BL71</accession>
<dbReference type="GO" id="GO:0000956">
    <property type="term" value="P:nuclear-transcribed mRNA catabolic process"/>
    <property type="evidence" value="ECO:0007669"/>
    <property type="project" value="TreeGrafter"/>
</dbReference>
<keyword evidence="2" id="KW-0378">Hydrolase</keyword>
<dbReference type="PANTHER" id="PTHR12341">
    <property type="entry name" value="5'-&gt;3' EXORIBONUCLEASE"/>
    <property type="match status" value="1"/>
</dbReference>
<keyword evidence="3" id="KW-0269">Exonuclease</keyword>
<dbReference type="InterPro" id="IPR027073">
    <property type="entry name" value="5_3_exoribonuclease"/>
</dbReference>
<sequence length="656" mass="74178">MGIPNFYSAWIARHNRESGVRIITRDIPRNVASFSIDANGLIHTAAQKVYNYGESHNASRDAVIQKMDPALLRAEFFNEVTSNLLRIVRRTNPSDIVVIAVDGTAPRAKINQQRSRRFRSSKPSSDPSRVGPNKKIFDPNSITPGTEMMMALDTHIQNFLLTNRASFPSKLIYSSHLVPGEGEHKIMDFMRSGFYSDSVGAHLLYGLDADLVMLSLLAPISGIHLIRENLHDIVIIDQVAELVYRLMLRSKPTSDQEITVLRDFVLISFLIGNDFLPHQPSLEDVGISMDDLLGVYKDNYVDTGPLTTLDGGIIWYNFGQYLRLVSQYEPDLLKREATRSIQYPSPILKQSVYLTSPDEYGIDFDKYRNLWYAYIFNPRGQPDVAEALGVDLNVTLNDVRNMSYDYIIGLAWVFHYYQGNWQSVNVDWFYPHFYAPLITDVADTLLTSFLEGTEQEQISNVTTGDVAFEGFLPESPDQVSWNPIYQLLAVLPRSSANLLPQEVRALALPDSPIADMYPEDFIIDVNGKNKEHQGIALIPPPNMDRIIRAVFNTTTFTEDRAKLFEATSNIDYTDTTGSLDTIRNAERTREFLRQAQRGRGRGRGRGGRSFSNRSRDEQYSRGPRNDTTTQPDQPVRTLTAPALRSGRIVGPRTITY</sequence>
<protein>
    <recommendedName>
        <fullName evidence="9">Xrn1 N-terminal domain-containing protein</fullName>
    </recommendedName>
</protein>
<evidence type="ECO:0000313" key="8">
    <source>
        <dbReference type="EMBL" id="QHS93127.1"/>
    </source>
</evidence>
<comment type="similarity">
    <text evidence="4">Belongs to the 5'-3' exonuclease family.</text>
</comment>
<dbReference type="GO" id="GO:0004534">
    <property type="term" value="F:5'-3' RNA exonuclease activity"/>
    <property type="evidence" value="ECO:0007669"/>
    <property type="project" value="TreeGrafter"/>
</dbReference>
<name>A0A6C0BL71_9ZZZZ</name>
<evidence type="ECO:0000259" key="6">
    <source>
        <dbReference type="Pfam" id="PF03159"/>
    </source>
</evidence>
<dbReference type="Gene3D" id="3.40.50.12390">
    <property type="match status" value="1"/>
</dbReference>
<dbReference type="Gene3D" id="1.25.40.1050">
    <property type="match status" value="1"/>
</dbReference>
<dbReference type="GO" id="GO:0005634">
    <property type="term" value="C:nucleus"/>
    <property type="evidence" value="ECO:0007669"/>
    <property type="project" value="TreeGrafter"/>
</dbReference>
<evidence type="ECO:0000256" key="3">
    <source>
        <dbReference type="ARBA" id="ARBA00022839"/>
    </source>
</evidence>
<organism evidence="8">
    <name type="scientific">viral metagenome</name>
    <dbReference type="NCBI Taxonomy" id="1070528"/>
    <lineage>
        <taxon>unclassified sequences</taxon>
        <taxon>metagenomes</taxon>
        <taxon>organismal metagenomes</taxon>
    </lineage>
</organism>